<reference evidence="2 3" key="1">
    <citation type="submission" date="2019-02" db="EMBL/GenBank/DDBJ databases">
        <title>Deep-cultivation of Planctomycetes and their phenomic and genomic characterization uncovers novel biology.</title>
        <authorList>
            <person name="Wiegand S."/>
            <person name="Jogler M."/>
            <person name="Boedeker C."/>
            <person name="Pinto D."/>
            <person name="Vollmers J."/>
            <person name="Rivas-Marin E."/>
            <person name="Kohn T."/>
            <person name="Peeters S.H."/>
            <person name="Heuer A."/>
            <person name="Rast P."/>
            <person name="Oberbeckmann S."/>
            <person name="Bunk B."/>
            <person name="Jeske O."/>
            <person name="Meyerdierks A."/>
            <person name="Storesund J.E."/>
            <person name="Kallscheuer N."/>
            <person name="Luecker S."/>
            <person name="Lage O.M."/>
            <person name="Pohl T."/>
            <person name="Merkel B.J."/>
            <person name="Hornburger P."/>
            <person name="Mueller R.-W."/>
            <person name="Bruemmer F."/>
            <person name="Labrenz M."/>
            <person name="Spormann A.M."/>
            <person name="Op Den Camp H."/>
            <person name="Overmann J."/>
            <person name="Amann R."/>
            <person name="Jetten M.S.M."/>
            <person name="Mascher T."/>
            <person name="Medema M.H."/>
            <person name="Devos D.P."/>
            <person name="Kaster A.-K."/>
            <person name="Ovreas L."/>
            <person name="Rohde M."/>
            <person name="Galperin M.Y."/>
            <person name="Jogler C."/>
        </authorList>
    </citation>
    <scope>NUCLEOTIDE SEQUENCE [LARGE SCALE GENOMIC DNA]</scope>
    <source>
        <strain evidence="2 3">Pla52n</strain>
    </source>
</reference>
<dbReference type="SUPFAM" id="SSF56436">
    <property type="entry name" value="C-type lectin-like"/>
    <property type="match status" value="1"/>
</dbReference>
<keyword evidence="2" id="KW-0418">Kinase</keyword>
<evidence type="ECO:0000313" key="2">
    <source>
        <dbReference type="EMBL" id="TWT92839.1"/>
    </source>
</evidence>
<dbReference type="InterPro" id="IPR051043">
    <property type="entry name" value="Sulfatase_Mod_Factor_Kinase"/>
</dbReference>
<dbReference type="PANTHER" id="PTHR23150">
    <property type="entry name" value="SULFATASE MODIFYING FACTOR 1, 2"/>
    <property type="match status" value="1"/>
</dbReference>
<feature type="domain" description="Sulfatase-modifying factor enzyme-like" evidence="1">
    <location>
        <begin position="21"/>
        <end position="173"/>
    </location>
</feature>
<name>A0A5C5ZZV2_9BACT</name>
<dbReference type="RefSeq" id="WP_146523120.1">
    <property type="nucleotide sequence ID" value="NZ_CP151726.1"/>
</dbReference>
<dbReference type="OrthoDB" id="9812426at2"/>
<dbReference type="InterPro" id="IPR042095">
    <property type="entry name" value="SUMF_sf"/>
</dbReference>
<keyword evidence="2" id="KW-0808">Transferase</keyword>
<accession>A0A5C5ZZV2</accession>
<evidence type="ECO:0000313" key="3">
    <source>
        <dbReference type="Proteomes" id="UP000320176"/>
    </source>
</evidence>
<comment type="caution">
    <text evidence="2">The sequence shown here is derived from an EMBL/GenBank/DDBJ whole genome shotgun (WGS) entry which is preliminary data.</text>
</comment>
<keyword evidence="3" id="KW-1185">Reference proteome</keyword>
<dbReference type="GO" id="GO:0004674">
    <property type="term" value="F:protein serine/threonine kinase activity"/>
    <property type="evidence" value="ECO:0007669"/>
    <property type="project" value="UniProtKB-EC"/>
</dbReference>
<dbReference type="Pfam" id="PF03781">
    <property type="entry name" value="FGE-sulfatase"/>
    <property type="match status" value="1"/>
</dbReference>
<dbReference type="EMBL" id="SJPN01000010">
    <property type="protein sequence ID" value="TWT92839.1"/>
    <property type="molecule type" value="Genomic_DNA"/>
</dbReference>
<gene>
    <name evidence="2" type="primary">pkn1_6</name>
    <name evidence="2" type="ORF">Pla52n_62040</name>
</gene>
<dbReference type="EC" id="2.7.11.1" evidence="2"/>
<dbReference type="PANTHER" id="PTHR23150:SF19">
    <property type="entry name" value="FORMYLGLYCINE-GENERATING ENZYME"/>
    <property type="match status" value="1"/>
</dbReference>
<dbReference type="AlphaFoldDB" id="A0A5C5ZZV2"/>
<protein>
    <submittedName>
        <fullName evidence="2">Serine/threonine-protein kinase pkn1</fullName>
        <ecNumber evidence="2">2.7.11.1</ecNumber>
    </submittedName>
</protein>
<dbReference type="GO" id="GO:0120147">
    <property type="term" value="F:formylglycine-generating oxidase activity"/>
    <property type="evidence" value="ECO:0007669"/>
    <property type="project" value="TreeGrafter"/>
</dbReference>
<dbReference type="Proteomes" id="UP000320176">
    <property type="component" value="Unassembled WGS sequence"/>
</dbReference>
<organism evidence="2 3">
    <name type="scientific">Stieleria varia</name>
    <dbReference type="NCBI Taxonomy" id="2528005"/>
    <lineage>
        <taxon>Bacteria</taxon>
        <taxon>Pseudomonadati</taxon>
        <taxon>Planctomycetota</taxon>
        <taxon>Planctomycetia</taxon>
        <taxon>Pirellulales</taxon>
        <taxon>Pirellulaceae</taxon>
        <taxon>Stieleria</taxon>
    </lineage>
</organism>
<dbReference type="InterPro" id="IPR005532">
    <property type="entry name" value="SUMF_dom"/>
</dbReference>
<dbReference type="InterPro" id="IPR016187">
    <property type="entry name" value="CTDL_fold"/>
</dbReference>
<dbReference type="Gene3D" id="3.90.1580.10">
    <property type="entry name" value="paralog of FGE (formylglycine-generating enzyme)"/>
    <property type="match status" value="1"/>
</dbReference>
<evidence type="ECO:0000259" key="1">
    <source>
        <dbReference type="Pfam" id="PF03781"/>
    </source>
</evidence>
<proteinExistence type="predicted"/>
<sequence length="181" mass="20026">MLTGGLPVTLSADLGFEPAPTDDHPVVNVSWNDAVAFCAWLSQKEGLTYRLPTEAEWEFSCRAGSDGRFAWGDDATQLLEYGWCGGSGTHPVGRKKPNAFGLFDMHGNVFEWCADHDTPYGDELAIDPIGSRGSWRTKRGGSWRVDWMGARNAYRTGFDPTGRHDNLGFRVVRVLGTDVER</sequence>